<dbReference type="PANTHER" id="PTHR43774">
    <property type="entry name" value="PEPTIDE METHIONINE SULFOXIDE REDUCTASE"/>
    <property type="match status" value="1"/>
</dbReference>
<evidence type="ECO:0000259" key="3">
    <source>
        <dbReference type="Pfam" id="PF01625"/>
    </source>
</evidence>
<evidence type="ECO:0000313" key="4">
    <source>
        <dbReference type="EMBL" id="VAV82719.1"/>
    </source>
</evidence>
<name>A0A3B0QRK2_9ZZZZ</name>
<dbReference type="AlphaFoldDB" id="A0A3B0QRK2"/>
<evidence type="ECO:0000256" key="1">
    <source>
        <dbReference type="ARBA" id="ARBA00012502"/>
    </source>
</evidence>
<organism evidence="4">
    <name type="scientific">hydrothermal vent metagenome</name>
    <dbReference type="NCBI Taxonomy" id="652676"/>
    <lineage>
        <taxon>unclassified sequences</taxon>
        <taxon>metagenomes</taxon>
        <taxon>ecological metagenomes</taxon>
    </lineage>
</organism>
<gene>
    <name evidence="4" type="ORF">MNBD_BACTEROID02-837</name>
</gene>
<dbReference type="PANTHER" id="PTHR43774:SF1">
    <property type="entry name" value="PEPTIDE METHIONINE SULFOXIDE REDUCTASE MSRA 2"/>
    <property type="match status" value="1"/>
</dbReference>
<feature type="domain" description="Peptide methionine sulphoxide reductase MsrA" evidence="3">
    <location>
        <begin position="32"/>
        <end position="183"/>
    </location>
</feature>
<reference evidence="4" key="1">
    <citation type="submission" date="2018-06" db="EMBL/GenBank/DDBJ databases">
        <authorList>
            <person name="Zhirakovskaya E."/>
        </authorList>
    </citation>
    <scope>NUCLEOTIDE SEQUENCE</scope>
</reference>
<evidence type="ECO:0000256" key="2">
    <source>
        <dbReference type="ARBA" id="ARBA00023002"/>
    </source>
</evidence>
<dbReference type="InterPro" id="IPR036509">
    <property type="entry name" value="Met_Sox_Rdtase_MsrA_sf"/>
</dbReference>
<dbReference type="SUPFAM" id="SSF55068">
    <property type="entry name" value="Peptide methionine sulfoxide reductase"/>
    <property type="match status" value="1"/>
</dbReference>
<sequence>MKNKIVILIIFLSLQMFAQKNKKNMDNNLSVATFGNGCFWCTEAIFQQLKGVDKVMPGYTGGSVKNPSYEAVCTGVTGHAEAIQITFDSSVISYRELLDVFFYTHDPTTLNRQGADVGTQYRSAIFYHDNSQKKDAELMIAQLEKEGVYDDKIVTEITPFEVYFDAEDYHKNYYNNNKNQGYCRAVINPKLDKFVKKYSAKIK</sequence>
<proteinExistence type="inferred from homology"/>
<accession>A0A3B0QRK2</accession>
<dbReference type="NCBIfam" id="TIGR00401">
    <property type="entry name" value="msrA"/>
    <property type="match status" value="1"/>
</dbReference>
<keyword evidence="2 4" id="KW-0560">Oxidoreductase</keyword>
<dbReference type="EMBL" id="UOEB01000030">
    <property type="protein sequence ID" value="VAV82719.1"/>
    <property type="molecule type" value="Genomic_DNA"/>
</dbReference>
<dbReference type="HAMAP" id="MF_01401">
    <property type="entry name" value="MsrA"/>
    <property type="match status" value="1"/>
</dbReference>
<dbReference type="Pfam" id="PF01625">
    <property type="entry name" value="PMSR"/>
    <property type="match status" value="1"/>
</dbReference>
<protein>
    <recommendedName>
        <fullName evidence="1">peptide-methionine (S)-S-oxide reductase</fullName>
        <ecNumber evidence="1">1.8.4.11</ecNumber>
    </recommendedName>
</protein>
<dbReference type="EC" id="1.8.4.11" evidence="1"/>
<dbReference type="Gene3D" id="3.30.1060.10">
    <property type="entry name" value="Peptide methionine sulphoxide reductase MsrA"/>
    <property type="match status" value="1"/>
</dbReference>
<dbReference type="InterPro" id="IPR002569">
    <property type="entry name" value="Met_Sox_Rdtase_MsrA_dom"/>
</dbReference>
<dbReference type="GO" id="GO:0008113">
    <property type="term" value="F:peptide-methionine (S)-S-oxide reductase activity"/>
    <property type="evidence" value="ECO:0007669"/>
    <property type="project" value="UniProtKB-EC"/>
</dbReference>